<evidence type="ECO:0008006" key="3">
    <source>
        <dbReference type="Google" id="ProtNLM"/>
    </source>
</evidence>
<accession>A0A7R9IDA8</accession>
<dbReference type="InterPro" id="IPR025956">
    <property type="entry name" value="DYNC1I1/DYNC1I2"/>
</dbReference>
<name>A0A7R9IDA8_9NEOP</name>
<feature type="compositionally biased region" description="Basic and acidic residues" evidence="1">
    <location>
        <begin position="17"/>
        <end position="38"/>
    </location>
</feature>
<dbReference type="GO" id="GO:0007018">
    <property type="term" value="P:microtubule-based movement"/>
    <property type="evidence" value="ECO:0007669"/>
    <property type="project" value="InterPro"/>
</dbReference>
<evidence type="ECO:0000313" key="2">
    <source>
        <dbReference type="EMBL" id="CAD7454622.1"/>
    </source>
</evidence>
<feature type="region of interest" description="Disordered" evidence="1">
    <location>
        <begin position="1"/>
        <end position="46"/>
    </location>
</feature>
<feature type="region of interest" description="Disordered" evidence="1">
    <location>
        <begin position="128"/>
        <end position="148"/>
    </location>
</feature>
<evidence type="ECO:0000256" key="1">
    <source>
        <dbReference type="SAM" id="MobiDB-lite"/>
    </source>
</evidence>
<sequence length="174" mass="19635">MADRKAELERKKAKLMAIREEKERRRKEKEQKDSEDSPIRTNIDLDNQQELDKVLMSMGLDSVNNVVTNRSNLSSLTPDHSNSNTPDSSLVITSTPASNFSKKRNVSLTVVSVQSTNIPPREMVTYTKQTQTAHGGHERDGSSSSSSPLKGYYEDWWRPRKGGCSFNSSFRNVL</sequence>
<dbReference type="Pfam" id="PF11540">
    <property type="entry name" value="Dynein_IC2"/>
    <property type="match status" value="1"/>
</dbReference>
<feature type="compositionally biased region" description="Basic and acidic residues" evidence="1">
    <location>
        <begin position="1"/>
        <end position="10"/>
    </location>
</feature>
<feature type="region of interest" description="Disordered" evidence="1">
    <location>
        <begin position="70"/>
        <end position="90"/>
    </location>
</feature>
<organism evidence="2">
    <name type="scientific">Timema tahoe</name>
    <dbReference type="NCBI Taxonomy" id="61484"/>
    <lineage>
        <taxon>Eukaryota</taxon>
        <taxon>Metazoa</taxon>
        <taxon>Ecdysozoa</taxon>
        <taxon>Arthropoda</taxon>
        <taxon>Hexapoda</taxon>
        <taxon>Insecta</taxon>
        <taxon>Pterygota</taxon>
        <taxon>Neoptera</taxon>
        <taxon>Polyneoptera</taxon>
        <taxon>Phasmatodea</taxon>
        <taxon>Timematodea</taxon>
        <taxon>Timematoidea</taxon>
        <taxon>Timematidae</taxon>
        <taxon>Timema</taxon>
    </lineage>
</organism>
<gene>
    <name evidence="2" type="ORF">TTEB3V08_LOCUS2722</name>
</gene>
<reference evidence="2" key="1">
    <citation type="submission" date="2020-11" db="EMBL/GenBank/DDBJ databases">
        <authorList>
            <person name="Tran Van P."/>
        </authorList>
    </citation>
    <scope>NUCLEOTIDE SEQUENCE</scope>
</reference>
<proteinExistence type="predicted"/>
<dbReference type="AlphaFoldDB" id="A0A7R9IDA8"/>
<dbReference type="EMBL" id="OE000662">
    <property type="protein sequence ID" value="CAD7454622.1"/>
    <property type="molecule type" value="Genomic_DNA"/>
</dbReference>
<protein>
    <recommendedName>
        <fullName evidence="3">Cytoplasmic dynein 1 intermediate chain</fullName>
    </recommendedName>
</protein>
<dbReference type="GO" id="GO:0005868">
    <property type="term" value="C:cytoplasmic dynein complex"/>
    <property type="evidence" value="ECO:0007669"/>
    <property type="project" value="InterPro"/>
</dbReference>